<keyword evidence="2" id="KW-0963">Cytoplasm</keyword>
<keyword evidence="4" id="KW-0119">Carbohydrate metabolism</keyword>
<evidence type="ECO:0000256" key="1">
    <source>
        <dbReference type="ARBA" id="ARBA00004496"/>
    </source>
</evidence>
<dbReference type="Gene3D" id="3.20.20.70">
    <property type="entry name" value="Aldolase class I"/>
    <property type="match status" value="1"/>
</dbReference>
<evidence type="ECO:0000313" key="8">
    <source>
        <dbReference type="EMBL" id="NEE01569.1"/>
    </source>
</evidence>
<accession>A0A6L9S921</accession>
<evidence type="ECO:0000256" key="7">
    <source>
        <dbReference type="PIRSR" id="PIRSR001365-2"/>
    </source>
</evidence>
<evidence type="ECO:0000256" key="5">
    <source>
        <dbReference type="PIRNR" id="PIRNR001365"/>
    </source>
</evidence>
<keyword evidence="9" id="KW-1185">Reference proteome</keyword>
<dbReference type="InterPro" id="IPR002220">
    <property type="entry name" value="DapA-like"/>
</dbReference>
<protein>
    <recommendedName>
        <fullName evidence="10">N-acetylneuraminate lyase</fullName>
    </recommendedName>
</protein>
<feature type="active site" description="Proton donor/acceptor" evidence="6">
    <location>
        <position position="145"/>
    </location>
</feature>
<name>A0A6L9S921_9ACTN</name>
<evidence type="ECO:0000256" key="4">
    <source>
        <dbReference type="ARBA" id="ARBA00023277"/>
    </source>
</evidence>
<feature type="active site" description="Schiff-base intermediate with substrate" evidence="6">
    <location>
        <position position="175"/>
    </location>
</feature>
<dbReference type="PANTHER" id="PTHR12128:SF21">
    <property type="entry name" value="N-ACETYLNEURAMINATE LYASE"/>
    <property type="match status" value="1"/>
</dbReference>
<reference evidence="8 9" key="1">
    <citation type="submission" date="2020-02" db="EMBL/GenBank/DDBJ databases">
        <authorList>
            <person name="Li X.-J."/>
            <person name="Han X.-M."/>
        </authorList>
    </citation>
    <scope>NUCLEOTIDE SEQUENCE [LARGE SCALE GENOMIC DNA]</scope>
    <source>
        <strain evidence="8 9">CCTCC AB 2017055</strain>
    </source>
</reference>
<dbReference type="GO" id="GO:0016829">
    <property type="term" value="F:lyase activity"/>
    <property type="evidence" value="ECO:0007669"/>
    <property type="project" value="UniProtKB-KW"/>
</dbReference>
<dbReference type="SUPFAM" id="SSF51569">
    <property type="entry name" value="Aldolase"/>
    <property type="match status" value="1"/>
</dbReference>
<evidence type="ECO:0000256" key="6">
    <source>
        <dbReference type="PIRSR" id="PIRSR001365-1"/>
    </source>
</evidence>
<keyword evidence="3 5" id="KW-0456">Lyase</keyword>
<comment type="caution">
    <text evidence="8">The sequence shown here is derived from an EMBL/GenBank/DDBJ whole genome shotgun (WGS) entry which is preliminary data.</text>
</comment>
<gene>
    <name evidence="8" type="ORF">G1H10_15460</name>
</gene>
<dbReference type="SMART" id="SM01130">
    <property type="entry name" value="DHDPS"/>
    <property type="match status" value="1"/>
</dbReference>
<evidence type="ECO:0000313" key="9">
    <source>
        <dbReference type="Proteomes" id="UP000475214"/>
    </source>
</evidence>
<comment type="subcellular location">
    <subcellularLocation>
        <location evidence="1">Cytoplasm</location>
    </subcellularLocation>
</comment>
<dbReference type="Proteomes" id="UP000475214">
    <property type="component" value="Unassembled WGS sequence"/>
</dbReference>
<sequence length="311" mass="33432">MNTVDYTAERPGVALLTAVFTPFDDDGRLALDRVEAQAKALAEWDCPAVFVAGTAGEGASLSVAERKDLVERWCEVAGGQLDVIVHVGHTSLAEARRLAAHAQASGARAIASVAPYFHRPGDVEALVSFCADIADAAPTLPFTYYHIPGATGVHLRASDVLVAARDRIPTFAGIKYAHSDLTDLQRCLELADSRHEVFVGAAKLLLASIGIGARAAIGSVYNFAAPLYRRMLDHIEKGERREAQRCQYLAQQAIDIVAGYGGELPGFKAATKLTGLDCGPCRSPLRSPDEHGLELMRADLERVGFLEPRDR</sequence>
<evidence type="ECO:0000256" key="3">
    <source>
        <dbReference type="ARBA" id="ARBA00023239"/>
    </source>
</evidence>
<evidence type="ECO:0000256" key="2">
    <source>
        <dbReference type="ARBA" id="ARBA00022490"/>
    </source>
</evidence>
<dbReference type="GO" id="GO:0005737">
    <property type="term" value="C:cytoplasm"/>
    <property type="evidence" value="ECO:0007669"/>
    <property type="project" value="UniProtKB-SubCell"/>
</dbReference>
<dbReference type="PRINTS" id="PR00146">
    <property type="entry name" value="DHPICSNTHASE"/>
</dbReference>
<dbReference type="Pfam" id="PF00701">
    <property type="entry name" value="DHDPS"/>
    <property type="match status" value="1"/>
</dbReference>
<dbReference type="RefSeq" id="WP_163739350.1">
    <property type="nucleotide sequence ID" value="NZ_JAAGOA010000010.1"/>
</dbReference>
<feature type="binding site" evidence="7">
    <location>
        <position position="217"/>
    </location>
    <ligand>
        <name>pyruvate</name>
        <dbReference type="ChEBI" id="CHEBI:15361"/>
    </ligand>
</feature>
<dbReference type="EMBL" id="JAAGOA010000010">
    <property type="protein sequence ID" value="NEE01569.1"/>
    <property type="molecule type" value="Genomic_DNA"/>
</dbReference>
<dbReference type="PIRSF" id="PIRSF001365">
    <property type="entry name" value="DHDPS"/>
    <property type="match status" value="1"/>
</dbReference>
<comment type="similarity">
    <text evidence="5">Belongs to the DapA family.</text>
</comment>
<evidence type="ECO:0008006" key="10">
    <source>
        <dbReference type="Google" id="ProtNLM"/>
    </source>
</evidence>
<organism evidence="8 9">
    <name type="scientific">Phytoactinopolyspora halotolerans</name>
    <dbReference type="NCBI Taxonomy" id="1981512"/>
    <lineage>
        <taxon>Bacteria</taxon>
        <taxon>Bacillati</taxon>
        <taxon>Actinomycetota</taxon>
        <taxon>Actinomycetes</taxon>
        <taxon>Jiangellales</taxon>
        <taxon>Jiangellaceae</taxon>
        <taxon>Phytoactinopolyspora</taxon>
    </lineage>
</organism>
<dbReference type="AlphaFoldDB" id="A0A6L9S921"/>
<proteinExistence type="inferred from homology"/>
<dbReference type="InterPro" id="IPR013785">
    <property type="entry name" value="Aldolase_TIM"/>
</dbReference>
<dbReference type="PANTHER" id="PTHR12128">
    <property type="entry name" value="DIHYDRODIPICOLINATE SYNTHASE"/>
    <property type="match status" value="1"/>
</dbReference>